<comment type="subcellular location">
    <subcellularLocation>
        <location evidence="5">Nucleus</location>
    </subcellularLocation>
</comment>
<evidence type="ECO:0000313" key="8">
    <source>
        <dbReference type="Proteomes" id="UP000008181"/>
    </source>
</evidence>
<dbReference type="Proteomes" id="UP000008181">
    <property type="component" value="Chromosome 2"/>
</dbReference>
<dbReference type="HOGENOM" id="CLU_080756_0_0_1"/>
<dbReference type="Pfam" id="PF04769">
    <property type="entry name" value="MATalpha_HMGbox"/>
    <property type="match status" value="1"/>
</dbReference>
<sequence>MSGINQIIQTFEGLGEGERETTMKALSTMMRAENQSQPAKKKVNGFMGYRAYYSSLFSLLTQKEKSPIMTTLWKQDPFHKEWDFMCAVYSAIREFLSDEEVSLQDWIQFAVKHLGIVVRENYLETLGWELVKLEDGTHKVQRTATRVVQGYSQPMNGLGLFMNCLNDGLPVSNPLPIIAKLSALTNDIICINTQRGAAAKPSNTMDGFRQFAKNHPQLAMSALLQVPAAHPVITQGVTVHNLSDIIGLPTPEPFFAAQDEDPELDAMLERVLRGDDPGNFGNQFFPMDMGNSAQGFN</sequence>
<keyword evidence="2 5" id="KW-0238">DNA-binding</keyword>
<organism evidence="7 8">
    <name type="scientific">Thermothielavioides terrestris (strain ATCC 38088 / NRRL 8126)</name>
    <name type="common">Thielavia terrestris</name>
    <dbReference type="NCBI Taxonomy" id="578455"/>
    <lineage>
        <taxon>Eukaryota</taxon>
        <taxon>Fungi</taxon>
        <taxon>Dikarya</taxon>
        <taxon>Ascomycota</taxon>
        <taxon>Pezizomycotina</taxon>
        <taxon>Sordariomycetes</taxon>
        <taxon>Sordariomycetidae</taxon>
        <taxon>Sordariales</taxon>
        <taxon>Chaetomiaceae</taxon>
        <taxon>Thermothielavioides</taxon>
        <taxon>Thermothielavioides terrestris</taxon>
    </lineage>
</organism>
<keyword evidence="1 5" id="KW-0805">Transcription regulation</keyword>
<evidence type="ECO:0000259" key="6">
    <source>
        <dbReference type="PROSITE" id="PS51325"/>
    </source>
</evidence>
<evidence type="ECO:0000256" key="1">
    <source>
        <dbReference type="ARBA" id="ARBA00023015"/>
    </source>
</evidence>
<evidence type="ECO:0000256" key="5">
    <source>
        <dbReference type="RuleBase" id="RU003516"/>
    </source>
</evidence>
<dbReference type="GO" id="GO:0008301">
    <property type="term" value="F:DNA binding, bending"/>
    <property type="evidence" value="ECO:0007669"/>
    <property type="project" value="InterPro"/>
</dbReference>
<dbReference type="eggNOG" id="ENOG502S4ZK">
    <property type="taxonomic scope" value="Eukaryota"/>
</dbReference>
<evidence type="ECO:0000256" key="4">
    <source>
        <dbReference type="ARBA" id="ARBA00023242"/>
    </source>
</evidence>
<gene>
    <name evidence="7" type="ORF">THITE_2111503</name>
</gene>
<protein>
    <recommendedName>
        <fullName evidence="6">Alpha box domain-containing protein</fullName>
    </recommendedName>
</protein>
<dbReference type="OrthoDB" id="5398665at2759"/>
<keyword evidence="8" id="KW-1185">Reference proteome</keyword>
<evidence type="ECO:0000256" key="3">
    <source>
        <dbReference type="ARBA" id="ARBA00023163"/>
    </source>
</evidence>
<dbReference type="RefSeq" id="XP_003651348.1">
    <property type="nucleotide sequence ID" value="XM_003651300.1"/>
</dbReference>
<dbReference type="GeneID" id="11518305"/>
<dbReference type="AlphaFoldDB" id="G2R2Q1"/>
<dbReference type="InterPro" id="IPR006856">
    <property type="entry name" value="MATalpha_HMGbox"/>
</dbReference>
<comment type="similarity">
    <text evidence="5">Belongs to the MATALPHA1 family.</text>
</comment>
<keyword evidence="3 5" id="KW-0804">Transcription</keyword>
<feature type="domain" description="Alpha box" evidence="6">
    <location>
        <begin position="38"/>
        <end position="93"/>
    </location>
</feature>
<dbReference type="GO" id="GO:0045895">
    <property type="term" value="P:positive regulation of mating-type specific transcription, DNA-templated"/>
    <property type="evidence" value="ECO:0007669"/>
    <property type="project" value="InterPro"/>
</dbReference>
<evidence type="ECO:0000313" key="7">
    <source>
        <dbReference type="EMBL" id="AEO65012.1"/>
    </source>
</evidence>
<proteinExistence type="inferred from homology"/>
<dbReference type="GO" id="GO:0005634">
    <property type="term" value="C:nucleus"/>
    <property type="evidence" value="ECO:0007669"/>
    <property type="project" value="UniProtKB-SubCell"/>
</dbReference>
<dbReference type="KEGG" id="ttt:THITE_2111503"/>
<name>G2R2Q1_THETT</name>
<accession>G2R2Q1</accession>
<reference evidence="7 8" key="1">
    <citation type="journal article" date="2011" name="Nat. Biotechnol.">
        <title>Comparative genomic analysis of the thermophilic biomass-degrading fungi Myceliophthora thermophila and Thielavia terrestris.</title>
        <authorList>
            <person name="Berka R.M."/>
            <person name="Grigoriev I.V."/>
            <person name="Otillar R."/>
            <person name="Salamov A."/>
            <person name="Grimwood J."/>
            <person name="Reid I."/>
            <person name="Ishmael N."/>
            <person name="John T."/>
            <person name="Darmond C."/>
            <person name="Moisan M.-C."/>
            <person name="Henrissat B."/>
            <person name="Coutinho P.M."/>
            <person name="Lombard V."/>
            <person name="Natvig D.O."/>
            <person name="Lindquist E."/>
            <person name="Schmutz J."/>
            <person name="Lucas S."/>
            <person name="Harris P."/>
            <person name="Powlowski J."/>
            <person name="Bellemare A."/>
            <person name="Taylor D."/>
            <person name="Butler G."/>
            <person name="de Vries R.P."/>
            <person name="Allijn I.E."/>
            <person name="van den Brink J."/>
            <person name="Ushinsky S."/>
            <person name="Storms R."/>
            <person name="Powell A.J."/>
            <person name="Paulsen I.T."/>
            <person name="Elbourne L.D.H."/>
            <person name="Baker S.E."/>
            <person name="Magnuson J."/>
            <person name="LaBoissiere S."/>
            <person name="Clutterbuck A.J."/>
            <person name="Martinez D."/>
            <person name="Wogulis M."/>
            <person name="de Leon A.L."/>
            <person name="Rey M.W."/>
            <person name="Tsang A."/>
        </authorList>
    </citation>
    <scope>NUCLEOTIDE SEQUENCE [LARGE SCALE GENOMIC DNA]</scope>
    <source>
        <strain evidence="8">ATCC 38088 / NRRL 8126</strain>
    </source>
</reference>
<dbReference type="EMBL" id="CP003010">
    <property type="protein sequence ID" value="AEO65012.1"/>
    <property type="molecule type" value="Genomic_DNA"/>
</dbReference>
<keyword evidence="4 5" id="KW-0539">Nucleus</keyword>
<dbReference type="PROSITE" id="PS51325">
    <property type="entry name" value="ALPHA_BOX"/>
    <property type="match status" value="1"/>
</dbReference>
<evidence type="ECO:0000256" key="2">
    <source>
        <dbReference type="ARBA" id="ARBA00023125"/>
    </source>
</evidence>